<dbReference type="Pfam" id="PF01740">
    <property type="entry name" value="STAS"/>
    <property type="match status" value="1"/>
</dbReference>
<reference evidence="2 3" key="1">
    <citation type="submission" date="2021-03" db="EMBL/GenBank/DDBJ databases">
        <title>novel species in genus Cellulomonas.</title>
        <authorList>
            <person name="Zhang G."/>
        </authorList>
    </citation>
    <scope>NUCLEOTIDE SEQUENCE [LARGE SCALE GENOMIC DNA]</scope>
    <source>
        <strain evidence="3">zg-ZUI188</strain>
    </source>
</reference>
<sequence>MTTSGRTAGVLPPGATAKERGNVIEHAAAAGTIRVDAQDARTVIVLVGEIDAALRDEASACMGLALVSGHPVVVDSTDATFVDSSGIAFVLQLHLAASEAGIPVTLLDPHRVLRDVLDMVGLSSELETEPVSSV</sequence>
<gene>
    <name evidence="2" type="ORF">J4035_11650</name>
</gene>
<evidence type="ECO:0000313" key="2">
    <source>
        <dbReference type="EMBL" id="MBO3085293.1"/>
    </source>
</evidence>
<dbReference type="EMBL" id="JAGFBM010000006">
    <property type="protein sequence ID" value="MBO3085293.1"/>
    <property type="molecule type" value="Genomic_DNA"/>
</dbReference>
<dbReference type="InterPro" id="IPR002645">
    <property type="entry name" value="STAS_dom"/>
</dbReference>
<protein>
    <submittedName>
        <fullName evidence="2">STAS domain-containing protein</fullName>
    </submittedName>
</protein>
<dbReference type="PROSITE" id="PS50801">
    <property type="entry name" value="STAS"/>
    <property type="match status" value="1"/>
</dbReference>
<dbReference type="Gene3D" id="3.30.750.24">
    <property type="entry name" value="STAS domain"/>
    <property type="match status" value="1"/>
</dbReference>
<dbReference type="CDD" id="cd07043">
    <property type="entry name" value="STAS_anti-anti-sigma_factors"/>
    <property type="match status" value="1"/>
</dbReference>
<accession>A0ABS3SHR3</accession>
<dbReference type="Proteomes" id="UP000678317">
    <property type="component" value="Unassembled WGS sequence"/>
</dbReference>
<proteinExistence type="predicted"/>
<evidence type="ECO:0000313" key="3">
    <source>
        <dbReference type="Proteomes" id="UP000678317"/>
    </source>
</evidence>
<organism evidence="2 3">
    <name type="scientific">Cellulomonas fengjieae</name>
    <dbReference type="NCBI Taxonomy" id="2819978"/>
    <lineage>
        <taxon>Bacteria</taxon>
        <taxon>Bacillati</taxon>
        <taxon>Actinomycetota</taxon>
        <taxon>Actinomycetes</taxon>
        <taxon>Micrococcales</taxon>
        <taxon>Cellulomonadaceae</taxon>
        <taxon>Cellulomonas</taxon>
    </lineage>
</organism>
<name>A0ABS3SHR3_9CELL</name>
<evidence type="ECO:0000259" key="1">
    <source>
        <dbReference type="PROSITE" id="PS50801"/>
    </source>
</evidence>
<dbReference type="InterPro" id="IPR036513">
    <property type="entry name" value="STAS_dom_sf"/>
</dbReference>
<dbReference type="SUPFAM" id="SSF52091">
    <property type="entry name" value="SpoIIaa-like"/>
    <property type="match status" value="1"/>
</dbReference>
<feature type="domain" description="STAS" evidence="1">
    <location>
        <begin position="31"/>
        <end position="134"/>
    </location>
</feature>
<keyword evidence="3" id="KW-1185">Reference proteome</keyword>
<comment type="caution">
    <text evidence="2">The sequence shown here is derived from an EMBL/GenBank/DDBJ whole genome shotgun (WGS) entry which is preliminary data.</text>
</comment>